<reference evidence="1" key="1">
    <citation type="journal article" date="2015" name="Nature">
        <title>Complex archaea that bridge the gap between prokaryotes and eukaryotes.</title>
        <authorList>
            <person name="Spang A."/>
            <person name="Saw J.H."/>
            <person name="Jorgensen S.L."/>
            <person name="Zaremba-Niedzwiedzka K."/>
            <person name="Martijn J."/>
            <person name="Lind A.E."/>
            <person name="van Eijk R."/>
            <person name="Schleper C."/>
            <person name="Guy L."/>
            <person name="Ettema T.J."/>
        </authorList>
    </citation>
    <scope>NUCLEOTIDE SEQUENCE</scope>
</reference>
<gene>
    <name evidence="1" type="ORF">LCGC14_2758280</name>
</gene>
<comment type="caution">
    <text evidence="1">The sequence shown here is derived from an EMBL/GenBank/DDBJ whole genome shotgun (WGS) entry which is preliminary data.</text>
</comment>
<evidence type="ECO:0000313" key="1">
    <source>
        <dbReference type="EMBL" id="KKK86933.1"/>
    </source>
</evidence>
<dbReference type="AlphaFoldDB" id="A0A0F8YZT5"/>
<organism evidence="1">
    <name type="scientific">marine sediment metagenome</name>
    <dbReference type="NCBI Taxonomy" id="412755"/>
    <lineage>
        <taxon>unclassified sequences</taxon>
        <taxon>metagenomes</taxon>
        <taxon>ecological metagenomes</taxon>
    </lineage>
</organism>
<proteinExistence type="predicted"/>
<name>A0A0F8YZT5_9ZZZZ</name>
<dbReference type="EMBL" id="LAZR01050631">
    <property type="protein sequence ID" value="KKK86933.1"/>
    <property type="molecule type" value="Genomic_DNA"/>
</dbReference>
<accession>A0A0F8YZT5</accession>
<sequence length="81" mass="9036">MPIFSYLAYPVQGVKDELLKDLNALDHCEAMAAENEEILILVTDTPDEKCENALKKKLEGLKSLQSLSMTFGHVDKGLNEK</sequence>
<protein>
    <submittedName>
        <fullName evidence="1">Uncharacterized protein</fullName>
    </submittedName>
</protein>